<evidence type="ECO:0000256" key="1">
    <source>
        <dbReference type="ARBA" id="ARBA00022485"/>
    </source>
</evidence>
<dbReference type="Gene3D" id="1.25.10.10">
    <property type="entry name" value="Leucine-rich Repeat Variant"/>
    <property type="match status" value="1"/>
</dbReference>
<evidence type="ECO:0000313" key="11">
    <source>
        <dbReference type="EMBL" id="GLC26999.1"/>
    </source>
</evidence>
<dbReference type="Pfam" id="PF13484">
    <property type="entry name" value="Fer4_16"/>
    <property type="match status" value="1"/>
</dbReference>
<dbReference type="InterPro" id="IPR017896">
    <property type="entry name" value="4Fe4S_Fe-S-bd"/>
</dbReference>
<evidence type="ECO:0000256" key="8">
    <source>
        <dbReference type="ARBA" id="ARBA00023014"/>
    </source>
</evidence>
<dbReference type="RefSeq" id="WP_284351447.1">
    <property type="nucleotide sequence ID" value="NZ_BRXS01000005.1"/>
</dbReference>
<keyword evidence="4" id="KW-0479">Metal-binding</keyword>
<protein>
    <submittedName>
        <fullName evidence="11">Epoxyqueuosine reductase</fullName>
    </submittedName>
</protein>
<evidence type="ECO:0000256" key="7">
    <source>
        <dbReference type="ARBA" id="ARBA00023004"/>
    </source>
</evidence>
<evidence type="ECO:0000256" key="9">
    <source>
        <dbReference type="SAM" id="MobiDB-lite"/>
    </source>
</evidence>
<keyword evidence="3" id="KW-0819">tRNA processing</keyword>
<gene>
    <name evidence="11" type="primary">queG</name>
    <name evidence="11" type="ORF">rosag_35120</name>
</gene>
<dbReference type="NCBIfam" id="TIGR00276">
    <property type="entry name" value="tRNA epoxyqueuosine(34) reductase QueG"/>
    <property type="match status" value="1"/>
</dbReference>
<dbReference type="Gene3D" id="3.30.70.20">
    <property type="match status" value="1"/>
</dbReference>
<evidence type="ECO:0000256" key="2">
    <source>
        <dbReference type="ARBA" id="ARBA00022490"/>
    </source>
</evidence>
<dbReference type="Pfam" id="PF13646">
    <property type="entry name" value="HEAT_2"/>
    <property type="match status" value="1"/>
</dbReference>
<keyword evidence="5" id="KW-0671">Queuosine biosynthesis</keyword>
<keyword evidence="7" id="KW-0408">Iron</keyword>
<organism evidence="11 12">
    <name type="scientific">Roseisolibacter agri</name>
    <dbReference type="NCBI Taxonomy" id="2014610"/>
    <lineage>
        <taxon>Bacteria</taxon>
        <taxon>Pseudomonadati</taxon>
        <taxon>Gemmatimonadota</taxon>
        <taxon>Gemmatimonadia</taxon>
        <taxon>Gemmatimonadales</taxon>
        <taxon>Gemmatimonadaceae</taxon>
        <taxon>Roseisolibacter</taxon>
    </lineage>
</organism>
<keyword evidence="12" id="KW-1185">Reference proteome</keyword>
<comment type="caution">
    <text evidence="11">The sequence shown here is derived from an EMBL/GenBank/DDBJ whole genome shotgun (WGS) entry which is preliminary data.</text>
</comment>
<dbReference type="InterPro" id="IPR004453">
    <property type="entry name" value="QueG"/>
</dbReference>
<feature type="region of interest" description="Disordered" evidence="9">
    <location>
        <begin position="373"/>
        <end position="404"/>
    </location>
</feature>
<evidence type="ECO:0000259" key="10">
    <source>
        <dbReference type="PROSITE" id="PS51379"/>
    </source>
</evidence>
<dbReference type="Proteomes" id="UP001161325">
    <property type="component" value="Unassembled WGS sequence"/>
</dbReference>
<keyword evidence="2" id="KW-0963">Cytoplasm</keyword>
<evidence type="ECO:0000256" key="4">
    <source>
        <dbReference type="ARBA" id="ARBA00022723"/>
    </source>
</evidence>
<keyword evidence="6" id="KW-0560">Oxidoreductase</keyword>
<keyword evidence="1" id="KW-0004">4Fe-4S</keyword>
<sequence length="404" mass="43029">MGGTAALTAPTPDASDASDAADVAALTTLLKGQAFGLGFDLAGVVRLGPAESADAFDAWIAAGYAGEMDYLARGAEKRRDTRLTVPASRAHTTERAAAVSALVVALDYGGREPDGPVARYARGDDYHDVMQARLEALHRWVEARVGRAVPGRAYVDTGPLLERDLARRAGLGWFGKNTNLINPQRGSFFFLGALLLGIELAPDAPFAADRCGTCTRCLDACPTDAFVGPRVLDATRCISYLTIEQRGAIPEALRARIGAHAYGCDVCQDVCPWNVRFASELKEPTFAPRAAIAGKDARAFARDVLAMDVDAYRAAFRGSPMKRAKLPAMKRNAAVVLGNVGTADDVDVLTRVLHEEPDSIVRQHAAWALDVLDARNSAPGRPGSPRQPAPDPRPDREGASSVLE</sequence>
<reference evidence="11" key="1">
    <citation type="submission" date="2022-08" db="EMBL/GenBank/DDBJ databases">
        <title>Draft genome sequencing of Roseisolibacter agri AW1220.</title>
        <authorList>
            <person name="Tobiishi Y."/>
            <person name="Tonouchi A."/>
        </authorList>
    </citation>
    <scope>NUCLEOTIDE SEQUENCE</scope>
    <source>
        <strain evidence="11">AW1220</strain>
    </source>
</reference>
<name>A0AA37VFK5_9BACT</name>
<evidence type="ECO:0000256" key="6">
    <source>
        <dbReference type="ARBA" id="ARBA00023002"/>
    </source>
</evidence>
<dbReference type="PANTHER" id="PTHR30002:SF4">
    <property type="entry name" value="EPOXYQUEUOSINE REDUCTASE"/>
    <property type="match status" value="1"/>
</dbReference>
<dbReference type="SUPFAM" id="SSF46548">
    <property type="entry name" value="alpha-helical ferredoxin"/>
    <property type="match status" value="1"/>
</dbReference>
<dbReference type="PROSITE" id="PS51379">
    <property type="entry name" value="4FE4S_FER_2"/>
    <property type="match status" value="1"/>
</dbReference>
<evidence type="ECO:0000256" key="5">
    <source>
        <dbReference type="ARBA" id="ARBA00022785"/>
    </source>
</evidence>
<evidence type="ECO:0000256" key="3">
    <source>
        <dbReference type="ARBA" id="ARBA00022694"/>
    </source>
</evidence>
<dbReference type="GO" id="GO:0051539">
    <property type="term" value="F:4 iron, 4 sulfur cluster binding"/>
    <property type="evidence" value="ECO:0007669"/>
    <property type="project" value="UniProtKB-KW"/>
</dbReference>
<dbReference type="PANTHER" id="PTHR30002">
    <property type="entry name" value="EPOXYQUEUOSINE REDUCTASE"/>
    <property type="match status" value="1"/>
</dbReference>
<proteinExistence type="predicted"/>
<dbReference type="GO" id="GO:0046872">
    <property type="term" value="F:metal ion binding"/>
    <property type="evidence" value="ECO:0007669"/>
    <property type="project" value="UniProtKB-KW"/>
</dbReference>
<feature type="domain" description="4Fe-4S ferredoxin-type" evidence="10">
    <location>
        <begin position="202"/>
        <end position="231"/>
    </location>
</feature>
<dbReference type="GO" id="GO:0008616">
    <property type="term" value="P:tRNA queuosine(34) biosynthetic process"/>
    <property type="evidence" value="ECO:0007669"/>
    <property type="project" value="UniProtKB-KW"/>
</dbReference>
<dbReference type="AlphaFoldDB" id="A0AA37VFK5"/>
<keyword evidence="8" id="KW-0411">Iron-sulfur</keyword>
<dbReference type="InterPro" id="IPR011989">
    <property type="entry name" value="ARM-like"/>
</dbReference>
<evidence type="ECO:0000313" key="12">
    <source>
        <dbReference type="Proteomes" id="UP001161325"/>
    </source>
</evidence>
<dbReference type="Pfam" id="PF08331">
    <property type="entry name" value="QueG_DUF1730"/>
    <property type="match status" value="1"/>
</dbReference>
<accession>A0AA37VFK5</accession>
<dbReference type="InterPro" id="IPR013542">
    <property type="entry name" value="QueG_DUF1730"/>
</dbReference>
<dbReference type="InterPro" id="IPR017900">
    <property type="entry name" value="4Fe4S_Fe_S_CS"/>
</dbReference>
<dbReference type="PROSITE" id="PS00198">
    <property type="entry name" value="4FE4S_FER_1"/>
    <property type="match status" value="1"/>
</dbReference>
<dbReference type="GO" id="GO:0052693">
    <property type="term" value="F:epoxyqueuosine reductase activity"/>
    <property type="evidence" value="ECO:0007669"/>
    <property type="project" value="TreeGrafter"/>
</dbReference>
<dbReference type="EMBL" id="BRXS01000005">
    <property type="protein sequence ID" value="GLC26999.1"/>
    <property type="molecule type" value="Genomic_DNA"/>
</dbReference>